<comment type="caution">
    <text evidence="1">The sequence shown here is derived from an EMBL/GenBank/DDBJ whole genome shotgun (WGS) entry which is preliminary data.</text>
</comment>
<name>A0A084JCC3_9CLOT</name>
<evidence type="ECO:0000313" key="1">
    <source>
        <dbReference type="EMBL" id="KEZ86607.1"/>
    </source>
</evidence>
<protein>
    <recommendedName>
        <fullName evidence="3">Nucleoid-associated bacterial protein</fullName>
    </recommendedName>
</protein>
<gene>
    <name evidence="1" type="ORF">IO99_08995</name>
</gene>
<dbReference type="InterPro" id="IPR007358">
    <property type="entry name" value="Nucleoid_associated_NdpA"/>
</dbReference>
<evidence type="ECO:0008006" key="3">
    <source>
        <dbReference type="Google" id="ProtNLM"/>
    </source>
</evidence>
<dbReference type="AlphaFoldDB" id="A0A084JCC3"/>
<dbReference type="Pfam" id="PF04245">
    <property type="entry name" value="NA37"/>
    <property type="match status" value="1"/>
</dbReference>
<sequence length="346" mass="40418">MEYINEININEAIIHILDNNSDEPVLNEYPLELTEEVYTFIFKHIQRCLKDEELKYAIFNKERNIVKEVCQEYLNGENNLTNVSKELASQMFILMRSKGSIPSCDLLTVSFTTEYGAFIGIFKMDYIKNYMHNVEFVDGKIGIDIIPQFTGLPSSSSRIQKCAFIKVMASDNPYDLLVIDKQSKSNKENKEYGANYFIDNYLGCTIVENERDKTKKFLKVAEKWTQNALSENAEGQETVRREVKKRLREEDSIDLNNFAEEVFKENQSLKENFRTFAIESGVSETVDLDKQWVEKKLKRVRLKIDKDIDLYISEEAYNDINRFEIERVGDGSINMKIKHIINYTEK</sequence>
<proteinExistence type="predicted"/>
<dbReference type="GO" id="GO:0009295">
    <property type="term" value="C:nucleoid"/>
    <property type="evidence" value="ECO:0007669"/>
    <property type="project" value="InterPro"/>
</dbReference>
<accession>A0A084JCC3</accession>
<dbReference type="RefSeq" id="WP_035132446.1">
    <property type="nucleotide sequence ID" value="NZ_JPMD01000020.1"/>
</dbReference>
<reference evidence="1 2" key="1">
    <citation type="submission" date="2014-07" db="EMBL/GenBank/DDBJ databases">
        <title>Draft genome of Clostridium sulfidigenes 113A isolated from sediments associated with methane hydrate from Krishna Godavari basin.</title>
        <authorList>
            <person name="Honkalas V.S."/>
            <person name="Dabir A.P."/>
            <person name="Arora P."/>
            <person name="Dhakephalkar P.K."/>
        </authorList>
    </citation>
    <scope>NUCLEOTIDE SEQUENCE [LARGE SCALE GENOMIC DNA]</scope>
    <source>
        <strain evidence="1 2">113A</strain>
    </source>
</reference>
<dbReference type="Proteomes" id="UP000028542">
    <property type="component" value="Unassembled WGS sequence"/>
</dbReference>
<dbReference type="EMBL" id="JPMD01000020">
    <property type="protein sequence ID" value="KEZ86607.1"/>
    <property type="molecule type" value="Genomic_DNA"/>
</dbReference>
<evidence type="ECO:0000313" key="2">
    <source>
        <dbReference type="Proteomes" id="UP000028542"/>
    </source>
</evidence>
<dbReference type="eggNOG" id="COG3081">
    <property type="taxonomic scope" value="Bacteria"/>
</dbReference>
<dbReference type="STRING" id="318464.IO99_08995"/>
<organism evidence="1 2">
    <name type="scientific">Clostridium sulfidigenes</name>
    <dbReference type="NCBI Taxonomy" id="318464"/>
    <lineage>
        <taxon>Bacteria</taxon>
        <taxon>Bacillati</taxon>
        <taxon>Bacillota</taxon>
        <taxon>Clostridia</taxon>
        <taxon>Eubacteriales</taxon>
        <taxon>Clostridiaceae</taxon>
        <taxon>Clostridium</taxon>
    </lineage>
</organism>
<keyword evidence="2" id="KW-1185">Reference proteome</keyword>